<dbReference type="RefSeq" id="WP_107941030.1">
    <property type="nucleotide sequence ID" value="NZ_QANS01000005.1"/>
</dbReference>
<accession>A0A2T5MDK5</accession>
<keyword evidence="3" id="KW-1185">Reference proteome</keyword>
<organism evidence="2 3">
    <name type="scientific">Stenotrophobium rhamnosiphilum</name>
    <dbReference type="NCBI Taxonomy" id="2029166"/>
    <lineage>
        <taxon>Bacteria</taxon>
        <taxon>Pseudomonadati</taxon>
        <taxon>Pseudomonadota</taxon>
        <taxon>Gammaproteobacteria</taxon>
        <taxon>Nevskiales</taxon>
        <taxon>Nevskiaceae</taxon>
        <taxon>Stenotrophobium</taxon>
    </lineage>
</organism>
<feature type="chain" id="PRO_5015570092" evidence="1">
    <location>
        <begin position="22"/>
        <end position="239"/>
    </location>
</feature>
<proteinExistence type="predicted"/>
<feature type="signal peptide" evidence="1">
    <location>
        <begin position="1"/>
        <end position="21"/>
    </location>
</feature>
<gene>
    <name evidence="2" type="ORF">CJD38_14260</name>
</gene>
<keyword evidence="1" id="KW-0732">Signal</keyword>
<protein>
    <submittedName>
        <fullName evidence="2">DUF481 domain-containing protein</fullName>
    </submittedName>
</protein>
<comment type="caution">
    <text evidence="2">The sequence shown here is derived from an EMBL/GenBank/DDBJ whole genome shotgun (WGS) entry which is preliminary data.</text>
</comment>
<dbReference type="AlphaFoldDB" id="A0A2T5MDK5"/>
<dbReference type="EMBL" id="QANS01000005">
    <property type="protein sequence ID" value="PTU30658.1"/>
    <property type="molecule type" value="Genomic_DNA"/>
</dbReference>
<evidence type="ECO:0000256" key="1">
    <source>
        <dbReference type="SAM" id="SignalP"/>
    </source>
</evidence>
<dbReference type="Proteomes" id="UP000244248">
    <property type="component" value="Unassembled WGS sequence"/>
</dbReference>
<reference evidence="2 3" key="1">
    <citation type="submission" date="2018-04" db="EMBL/GenBank/DDBJ databases">
        <title>Novel species isolated from glacier.</title>
        <authorList>
            <person name="Liu Q."/>
            <person name="Xin Y.-H."/>
        </authorList>
    </citation>
    <scope>NUCLEOTIDE SEQUENCE [LARGE SCALE GENOMIC DNA]</scope>
    <source>
        <strain evidence="2 3">GT1R17</strain>
    </source>
</reference>
<evidence type="ECO:0000313" key="2">
    <source>
        <dbReference type="EMBL" id="PTU30658.1"/>
    </source>
</evidence>
<name>A0A2T5MDK5_9GAMM</name>
<evidence type="ECO:0000313" key="3">
    <source>
        <dbReference type="Proteomes" id="UP000244248"/>
    </source>
</evidence>
<sequence>MLKFKALALIACLVAPGVVLAAPNGWSGDAGLGYIASNGNTKSSTANAKLSLIYTQDAWQNTFLASAMGSSSDGESTGEQYGASDKLAYNFTPNDYVLASVEWAKDLEGPIGQRIVESLGYGRHVLTGPVHVLDLEAGVGARQETVNVTNERNKDIIGRFAGKYSWKISETSTFSEVLKVETGDDNTFTESITELKVNVVGNVFASASYTLRNNTTVPAGTSKTDTITALNLSYAFGAK</sequence>
<dbReference type="OrthoDB" id="5292716at2"/>
<dbReference type="InterPro" id="IPR007433">
    <property type="entry name" value="DUF481"/>
</dbReference>
<dbReference type="Pfam" id="PF04338">
    <property type="entry name" value="DUF481"/>
    <property type="match status" value="1"/>
</dbReference>